<accession>A0A1M4Z422</accession>
<gene>
    <name evidence="1" type="ORF">SAMN05444392_10828</name>
</gene>
<organism evidence="1 2">
    <name type="scientific">Seinonella peptonophila</name>
    <dbReference type="NCBI Taxonomy" id="112248"/>
    <lineage>
        <taxon>Bacteria</taxon>
        <taxon>Bacillati</taxon>
        <taxon>Bacillota</taxon>
        <taxon>Bacilli</taxon>
        <taxon>Bacillales</taxon>
        <taxon>Thermoactinomycetaceae</taxon>
        <taxon>Seinonella</taxon>
    </lineage>
</organism>
<evidence type="ECO:0000313" key="1">
    <source>
        <dbReference type="EMBL" id="SHF12819.1"/>
    </source>
</evidence>
<protein>
    <submittedName>
        <fullName evidence="1">Uncharacterized protein</fullName>
    </submittedName>
</protein>
<dbReference type="Proteomes" id="UP000184476">
    <property type="component" value="Unassembled WGS sequence"/>
</dbReference>
<dbReference type="STRING" id="112248.SAMN05444392_10828"/>
<name>A0A1M4Z422_9BACL</name>
<reference evidence="1 2" key="1">
    <citation type="submission" date="2016-11" db="EMBL/GenBank/DDBJ databases">
        <authorList>
            <person name="Jaros S."/>
            <person name="Januszkiewicz K."/>
            <person name="Wedrychowicz H."/>
        </authorList>
    </citation>
    <scope>NUCLEOTIDE SEQUENCE [LARGE SCALE GENOMIC DNA]</scope>
    <source>
        <strain evidence="1 2">DSM 44666</strain>
    </source>
</reference>
<proteinExistence type="predicted"/>
<keyword evidence="2" id="KW-1185">Reference proteome</keyword>
<sequence>MVSKNSFSNADGDMEYLIEEEGNEFKEEPKLKTNVVDFFAEDEERSPLEDIRETVSDNISLHNWTNAKSPINAEVQIDLEQEWETDAWLERWRMNPERYVVTAIPPELAQRIDSVVKEKNMKRNEFILFALEEACKRVELEKLRKKGLEEGDPAKLIKDPKTGKYRCFPADYFTDEELYGFEVIEGKYYLVPWEKRGDGWVQVNKGYFEAADQDAPYIKMMNNRPVGSWEVYPFDFFEDGWKWGIYNHDVIVEVKGRRDDGEGPLWLDIYMDGELVDAVRTTREVHRIIVENG</sequence>
<dbReference type="AlphaFoldDB" id="A0A1M4Z422"/>
<evidence type="ECO:0000313" key="2">
    <source>
        <dbReference type="Proteomes" id="UP000184476"/>
    </source>
</evidence>
<dbReference type="EMBL" id="FQVL01000008">
    <property type="protein sequence ID" value="SHF12819.1"/>
    <property type="molecule type" value="Genomic_DNA"/>
</dbReference>